<dbReference type="NCBIfam" id="TIGR00125">
    <property type="entry name" value="cyt_tran_rel"/>
    <property type="match status" value="1"/>
</dbReference>
<keyword evidence="4 8" id="KW-0566">Pantothenate biosynthesis</keyword>
<comment type="caution">
    <text evidence="9">The sequence shown here is derived from an EMBL/GenBank/DDBJ whole genome shotgun (WGS) entry which is preliminary data.</text>
</comment>
<dbReference type="EMBL" id="JADKGY010000032">
    <property type="protein sequence ID" value="MBK9985041.1"/>
    <property type="molecule type" value="Genomic_DNA"/>
</dbReference>
<keyword evidence="8" id="KW-0963">Cytoplasm</keyword>
<evidence type="ECO:0000256" key="4">
    <source>
        <dbReference type="ARBA" id="ARBA00022655"/>
    </source>
</evidence>
<comment type="function">
    <text evidence="8">Catalyzes the condensation of pantoate with beta-alanine in an ATP-dependent reaction via a pantoyl-adenylate intermediate.</text>
</comment>
<feature type="binding site" evidence="8">
    <location>
        <position position="155"/>
    </location>
    <ligand>
        <name>(R)-pantoate</name>
        <dbReference type="ChEBI" id="CHEBI:15980"/>
    </ligand>
</feature>
<comment type="similarity">
    <text evidence="2 8">Belongs to the pantothenate synthetase family.</text>
</comment>
<dbReference type="Proteomes" id="UP000808337">
    <property type="component" value="Unassembled WGS sequence"/>
</dbReference>
<comment type="catalytic activity">
    <reaction evidence="7 8">
        <text>(R)-pantoate + beta-alanine + ATP = (R)-pantothenate + AMP + diphosphate + H(+)</text>
        <dbReference type="Rhea" id="RHEA:10912"/>
        <dbReference type="ChEBI" id="CHEBI:15378"/>
        <dbReference type="ChEBI" id="CHEBI:15980"/>
        <dbReference type="ChEBI" id="CHEBI:29032"/>
        <dbReference type="ChEBI" id="CHEBI:30616"/>
        <dbReference type="ChEBI" id="CHEBI:33019"/>
        <dbReference type="ChEBI" id="CHEBI:57966"/>
        <dbReference type="ChEBI" id="CHEBI:456215"/>
        <dbReference type="EC" id="6.3.2.1"/>
    </reaction>
</comment>
<name>A0A9D7SZH0_9BACT</name>
<comment type="subunit">
    <text evidence="8">Homodimer.</text>
</comment>
<gene>
    <name evidence="8" type="primary">panC</name>
    <name evidence="9" type="ORF">IPP15_22215</name>
</gene>
<sequence length="285" mass="32511">MIIFRKVFQLQDWIKARRNEGLHIGFVPTMGALHQGHISLTEGSKDECDITIVSIFVNPRQFNDPQDLIKYPRPIENDLHLLLKNEIDVLFLPEVEEIYPADQKLNLDFDPGLLGSVMEGKFRPGHFAGVAEVMYRLLTIIEPDRLYMGQKDFQQVAIVKKLIADQHLQARLIMCPTLREPNGLAMSSRNLRLSPQARIDAALIYATLTESQKSFENDIPIEEIKQRAMETLTRKDFKPEYFSIVDGTTLADIGNKKDSRFVVACCAVSVEGVRLIDNLIWTKNE</sequence>
<evidence type="ECO:0000256" key="7">
    <source>
        <dbReference type="ARBA" id="ARBA00048258"/>
    </source>
</evidence>
<dbReference type="GO" id="GO:0005829">
    <property type="term" value="C:cytosol"/>
    <property type="evidence" value="ECO:0007669"/>
    <property type="project" value="TreeGrafter"/>
</dbReference>
<dbReference type="InterPro" id="IPR042176">
    <property type="entry name" value="Pantoate_ligase_C"/>
</dbReference>
<organism evidence="9 10">
    <name type="scientific">Candidatus Opimibacter skivensis</name>
    <dbReference type="NCBI Taxonomy" id="2982028"/>
    <lineage>
        <taxon>Bacteria</taxon>
        <taxon>Pseudomonadati</taxon>
        <taxon>Bacteroidota</taxon>
        <taxon>Saprospiria</taxon>
        <taxon>Saprospirales</taxon>
        <taxon>Saprospiraceae</taxon>
        <taxon>Candidatus Opimibacter</taxon>
    </lineage>
</organism>
<dbReference type="GO" id="GO:0015940">
    <property type="term" value="P:pantothenate biosynthetic process"/>
    <property type="evidence" value="ECO:0007669"/>
    <property type="project" value="UniProtKB-UniRule"/>
</dbReference>
<evidence type="ECO:0000256" key="2">
    <source>
        <dbReference type="ARBA" id="ARBA00009256"/>
    </source>
</evidence>
<dbReference type="HAMAP" id="MF_00158">
    <property type="entry name" value="PanC"/>
    <property type="match status" value="1"/>
</dbReference>
<dbReference type="Gene3D" id="3.40.50.620">
    <property type="entry name" value="HUPs"/>
    <property type="match status" value="1"/>
</dbReference>
<evidence type="ECO:0000256" key="8">
    <source>
        <dbReference type="HAMAP-Rule" id="MF_00158"/>
    </source>
</evidence>
<feature type="binding site" evidence="8">
    <location>
        <position position="61"/>
    </location>
    <ligand>
        <name>(R)-pantoate</name>
        <dbReference type="ChEBI" id="CHEBI:15980"/>
    </ligand>
</feature>
<feature type="binding site" evidence="8">
    <location>
        <begin position="30"/>
        <end position="37"/>
    </location>
    <ligand>
        <name>ATP</name>
        <dbReference type="ChEBI" id="CHEBI:30616"/>
    </ligand>
</feature>
<dbReference type="SUPFAM" id="SSF52374">
    <property type="entry name" value="Nucleotidylyl transferase"/>
    <property type="match status" value="1"/>
</dbReference>
<feature type="active site" description="Proton donor" evidence="8">
    <location>
        <position position="37"/>
    </location>
</feature>
<dbReference type="Pfam" id="PF02569">
    <property type="entry name" value="Pantoate_ligase"/>
    <property type="match status" value="1"/>
</dbReference>
<evidence type="ECO:0000256" key="3">
    <source>
        <dbReference type="ARBA" id="ARBA00022598"/>
    </source>
</evidence>
<feature type="binding site" evidence="8">
    <location>
        <position position="178"/>
    </location>
    <ligand>
        <name>ATP</name>
        <dbReference type="ChEBI" id="CHEBI:30616"/>
    </ligand>
</feature>
<comment type="subcellular location">
    <subcellularLocation>
        <location evidence="8">Cytoplasm</location>
    </subcellularLocation>
</comment>
<dbReference type="PANTHER" id="PTHR21299">
    <property type="entry name" value="CYTIDYLATE KINASE/PANTOATE-BETA-ALANINE LIGASE"/>
    <property type="match status" value="1"/>
</dbReference>
<evidence type="ECO:0000256" key="5">
    <source>
        <dbReference type="ARBA" id="ARBA00022741"/>
    </source>
</evidence>
<accession>A0A9D7SZH0</accession>
<dbReference type="GO" id="GO:0004592">
    <property type="term" value="F:pantoate-beta-alanine ligase activity"/>
    <property type="evidence" value="ECO:0007669"/>
    <property type="project" value="UniProtKB-UniRule"/>
</dbReference>
<dbReference type="PANTHER" id="PTHR21299:SF1">
    <property type="entry name" value="PANTOATE--BETA-ALANINE LIGASE"/>
    <property type="match status" value="1"/>
</dbReference>
<keyword evidence="3 8" id="KW-0436">Ligase</keyword>
<evidence type="ECO:0000313" key="10">
    <source>
        <dbReference type="Proteomes" id="UP000808337"/>
    </source>
</evidence>
<evidence type="ECO:0000313" key="9">
    <source>
        <dbReference type="EMBL" id="MBK9985041.1"/>
    </source>
</evidence>
<evidence type="ECO:0000256" key="6">
    <source>
        <dbReference type="ARBA" id="ARBA00022840"/>
    </source>
</evidence>
<keyword evidence="5 8" id="KW-0547">Nucleotide-binding</keyword>
<reference evidence="9 10" key="1">
    <citation type="submission" date="2020-10" db="EMBL/GenBank/DDBJ databases">
        <title>Connecting structure to function with the recovery of over 1000 high-quality activated sludge metagenome-assembled genomes encoding full-length rRNA genes using long-read sequencing.</title>
        <authorList>
            <person name="Singleton C.M."/>
            <person name="Petriglieri F."/>
            <person name="Kristensen J.M."/>
            <person name="Kirkegaard R.H."/>
            <person name="Michaelsen T.Y."/>
            <person name="Andersen M.H."/>
            <person name="Karst S.M."/>
            <person name="Dueholm M.S."/>
            <person name="Nielsen P.H."/>
            <person name="Albertsen M."/>
        </authorList>
    </citation>
    <scope>NUCLEOTIDE SEQUENCE [LARGE SCALE GENOMIC DNA]</scope>
    <source>
        <strain evidence="9">Ribe_18-Q3-R11-54_MAXAC.273</strain>
    </source>
</reference>
<dbReference type="InterPro" id="IPR003721">
    <property type="entry name" value="Pantoate_ligase"/>
</dbReference>
<comment type="pathway">
    <text evidence="1 8">Cofactor biosynthesis; (R)-pantothenate biosynthesis; (R)-pantothenate from (R)-pantoate and beta-alanine: step 1/1.</text>
</comment>
<protein>
    <recommendedName>
        <fullName evidence="8">Pantothenate synthetase</fullName>
        <shortName evidence="8">PS</shortName>
        <ecNumber evidence="8">6.3.2.1</ecNumber>
    </recommendedName>
    <alternativeName>
        <fullName evidence="8">Pantoate--beta-alanine ligase</fullName>
    </alternativeName>
    <alternativeName>
        <fullName evidence="8">Pantoate-activating enzyme</fullName>
    </alternativeName>
</protein>
<dbReference type="Gene3D" id="3.30.1300.10">
    <property type="entry name" value="Pantoate-beta-alanine ligase, C-terminal domain"/>
    <property type="match status" value="1"/>
</dbReference>
<dbReference type="GO" id="GO:0005524">
    <property type="term" value="F:ATP binding"/>
    <property type="evidence" value="ECO:0007669"/>
    <property type="project" value="UniProtKB-KW"/>
</dbReference>
<dbReference type="NCBIfam" id="TIGR00018">
    <property type="entry name" value="panC"/>
    <property type="match status" value="1"/>
</dbReference>
<comment type="miscellaneous">
    <text evidence="8">The reaction proceeds by a bi uni uni bi ping pong mechanism.</text>
</comment>
<dbReference type="InterPro" id="IPR004821">
    <property type="entry name" value="Cyt_trans-like"/>
</dbReference>
<proteinExistence type="inferred from homology"/>
<feature type="binding site" evidence="8">
    <location>
        <begin position="149"/>
        <end position="152"/>
    </location>
    <ligand>
        <name>ATP</name>
        <dbReference type="ChEBI" id="CHEBI:30616"/>
    </ligand>
</feature>
<dbReference type="AlphaFoldDB" id="A0A9D7SZH0"/>
<dbReference type="InterPro" id="IPR014729">
    <property type="entry name" value="Rossmann-like_a/b/a_fold"/>
</dbReference>
<feature type="binding site" evidence="8">
    <location>
        <position position="61"/>
    </location>
    <ligand>
        <name>beta-alanine</name>
        <dbReference type="ChEBI" id="CHEBI:57966"/>
    </ligand>
</feature>
<keyword evidence="6 8" id="KW-0067">ATP-binding</keyword>
<feature type="binding site" evidence="8">
    <location>
        <begin position="186"/>
        <end position="189"/>
    </location>
    <ligand>
        <name>ATP</name>
        <dbReference type="ChEBI" id="CHEBI:30616"/>
    </ligand>
</feature>
<evidence type="ECO:0000256" key="1">
    <source>
        <dbReference type="ARBA" id="ARBA00004990"/>
    </source>
</evidence>
<dbReference type="EC" id="6.3.2.1" evidence="8"/>